<comment type="caution">
    <text evidence="7">The sequence shown here is derived from an EMBL/GenBank/DDBJ whole genome shotgun (WGS) entry which is preliminary data.</text>
</comment>
<dbReference type="PANTHER" id="PTHR11098:SF1">
    <property type="entry name" value="NICOTINATE PHOSPHORIBOSYLTRANSFERASE"/>
    <property type="match status" value="1"/>
</dbReference>
<dbReference type="PANTHER" id="PTHR11098">
    <property type="entry name" value="NICOTINATE PHOSPHORIBOSYLTRANSFERASE"/>
    <property type="match status" value="1"/>
</dbReference>
<dbReference type="InterPro" id="IPR036068">
    <property type="entry name" value="Nicotinate_pribotase-like_C"/>
</dbReference>
<keyword evidence="3" id="KW-0597">Phosphoprotein</keyword>
<dbReference type="GO" id="GO:0005829">
    <property type="term" value="C:cytosol"/>
    <property type="evidence" value="ECO:0007669"/>
    <property type="project" value="TreeGrafter"/>
</dbReference>
<evidence type="ECO:0000256" key="1">
    <source>
        <dbReference type="ARBA" id="ARBA00004952"/>
    </source>
</evidence>
<evidence type="ECO:0000313" key="7">
    <source>
        <dbReference type="EMBL" id="KAG8535313.1"/>
    </source>
</evidence>
<dbReference type="GO" id="GO:0034355">
    <property type="term" value="P:NAD+ biosynthetic process via the salvage pathway"/>
    <property type="evidence" value="ECO:0007669"/>
    <property type="project" value="TreeGrafter"/>
</dbReference>
<reference evidence="7" key="1">
    <citation type="thesis" date="2020" institute="ProQuest LLC" country="789 East Eisenhower Parkway, Ann Arbor, MI, USA">
        <title>Comparative Genomics and Chromosome Evolution.</title>
        <authorList>
            <person name="Mudd A.B."/>
        </authorList>
    </citation>
    <scope>NUCLEOTIDE SEQUENCE</scope>
    <source>
        <strain evidence="7">237g6f4</strain>
        <tissue evidence="7">Blood</tissue>
    </source>
</reference>
<dbReference type="Proteomes" id="UP000824782">
    <property type="component" value="Unassembled WGS sequence"/>
</dbReference>
<dbReference type="InterPro" id="IPR007229">
    <property type="entry name" value="Nic_PRibTrfase-Fam"/>
</dbReference>
<evidence type="ECO:0000256" key="2">
    <source>
        <dbReference type="ARBA" id="ARBA00013236"/>
    </source>
</evidence>
<dbReference type="Gene3D" id="3.20.140.10">
    <property type="entry name" value="nicotinate phosphoribosyltransferase"/>
    <property type="match status" value="1"/>
</dbReference>
<sequence length="173" mass="18506">MKVRGPLLVVQLLETTLLCLVNYASLVATNAARFRLVVGADKKLVEMGLRRAQGPDGGLSASKYSYIGGFDCTSNVLAGQRFGIPVAGTVAHSYVASFSSLDEVRHQALHPAGSQEGGADFLALAQSWLQRVCDLLQIPPQSTNPGELAAFVSYAIAFPRNFLVVVDTYSVMM</sequence>
<dbReference type="AlphaFoldDB" id="A0AAV6YMU9"/>
<keyword evidence="8" id="KW-1185">Reference proteome</keyword>
<dbReference type="SUPFAM" id="SSF54675">
    <property type="entry name" value="Nicotinate/Quinolinate PRTase N-terminal domain-like"/>
    <property type="match status" value="1"/>
</dbReference>
<comment type="catalytic activity">
    <reaction evidence="6">
        <text>5-phospho-alpha-D-ribose 1-diphosphate + nicotinate + ATP + H2O = nicotinate beta-D-ribonucleotide + ADP + phosphate + diphosphate</text>
        <dbReference type="Rhea" id="RHEA:36163"/>
        <dbReference type="ChEBI" id="CHEBI:15377"/>
        <dbReference type="ChEBI" id="CHEBI:30616"/>
        <dbReference type="ChEBI" id="CHEBI:32544"/>
        <dbReference type="ChEBI" id="CHEBI:33019"/>
        <dbReference type="ChEBI" id="CHEBI:43474"/>
        <dbReference type="ChEBI" id="CHEBI:57502"/>
        <dbReference type="ChEBI" id="CHEBI:58017"/>
        <dbReference type="ChEBI" id="CHEBI:456216"/>
        <dbReference type="EC" id="6.3.4.21"/>
    </reaction>
</comment>
<comment type="pathway">
    <text evidence="1">Cofactor biosynthesis; NAD(+) biosynthesis; nicotinate D-ribonucleotide from nicotinate: step 1/1.</text>
</comment>
<accession>A0AAV6YMU9</accession>
<evidence type="ECO:0000256" key="5">
    <source>
        <dbReference type="ARBA" id="ARBA00022642"/>
    </source>
</evidence>
<evidence type="ECO:0000256" key="4">
    <source>
        <dbReference type="ARBA" id="ARBA00022598"/>
    </source>
</evidence>
<dbReference type="InterPro" id="IPR013785">
    <property type="entry name" value="Aldolase_TIM"/>
</dbReference>
<dbReference type="GO" id="GO:0004516">
    <property type="term" value="F:nicotinate phosphoribosyltransferase activity"/>
    <property type="evidence" value="ECO:0007669"/>
    <property type="project" value="UniProtKB-EC"/>
</dbReference>
<dbReference type="SUPFAM" id="SSF51690">
    <property type="entry name" value="Nicotinate/Quinolinate PRTase C-terminal domain-like"/>
    <property type="match status" value="1"/>
</dbReference>
<gene>
    <name evidence="7" type="ORF">GDO81_028847</name>
</gene>
<keyword evidence="5" id="KW-0662">Pyridine nucleotide biosynthesis</keyword>
<evidence type="ECO:0000256" key="3">
    <source>
        <dbReference type="ARBA" id="ARBA00022553"/>
    </source>
</evidence>
<dbReference type="EMBL" id="WNYA01071026">
    <property type="protein sequence ID" value="KAG8535313.1"/>
    <property type="molecule type" value="Genomic_DNA"/>
</dbReference>
<proteinExistence type="predicted"/>
<keyword evidence="4" id="KW-0436">Ligase</keyword>
<evidence type="ECO:0000313" key="8">
    <source>
        <dbReference type="Proteomes" id="UP000824782"/>
    </source>
</evidence>
<evidence type="ECO:0000256" key="6">
    <source>
        <dbReference type="ARBA" id="ARBA00048668"/>
    </source>
</evidence>
<protein>
    <recommendedName>
        <fullName evidence="2">nicotinate phosphoribosyltransferase</fullName>
        <ecNumber evidence="2">6.3.4.21</ecNumber>
    </recommendedName>
</protein>
<name>A0AAV6YMU9_ENGPU</name>
<organism evidence="7 8">
    <name type="scientific">Engystomops pustulosus</name>
    <name type="common">Tungara frog</name>
    <name type="synonym">Physalaemus pustulosus</name>
    <dbReference type="NCBI Taxonomy" id="76066"/>
    <lineage>
        <taxon>Eukaryota</taxon>
        <taxon>Metazoa</taxon>
        <taxon>Chordata</taxon>
        <taxon>Craniata</taxon>
        <taxon>Vertebrata</taxon>
        <taxon>Euteleostomi</taxon>
        <taxon>Amphibia</taxon>
        <taxon>Batrachia</taxon>
        <taxon>Anura</taxon>
        <taxon>Neobatrachia</taxon>
        <taxon>Hyloidea</taxon>
        <taxon>Leptodactylidae</taxon>
        <taxon>Leiuperinae</taxon>
        <taxon>Engystomops</taxon>
    </lineage>
</organism>
<dbReference type="EC" id="6.3.4.21" evidence="2"/>
<dbReference type="Gene3D" id="3.20.20.70">
    <property type="entry name" value="Aldolase class I"/>
    <property type="match status" value="1"/>
</dbReference>